<feature type="transmembrane region" description="Helical" evidence="7">
    <location>
        <begin position="299"/>
        <end position="321"/>
    </location>
</feature>
<accession>A0A1I7MPT6</accession>
<dbReference type="Gene3D" id="1.10.4160.10">
    <property type="entry name" value="Hydantoin permease"/>
    <property type="match status" value="1"/>
</dbReference>
<feature type="transmembrane region" description="Helical" evidence="7">
    <location>
        <begin position="153"/>
        <end position="173"/>
    </location>
</feature>
<keyword evidence="3 7" id="KW-0812">Transmembrane</keyword>
<feature type="transmembrane region" description="Helical" evidence="7">
    <location>
        <begin position="444"/>
        <end position="469"/>
    </location>
</feature>
<comment type="subcellular location">
    <subcellularLocation>
        <location evidence="1">Membrane</location>
        <topology evidence="1">Multi-pass membrane protein</topology>
    </subcellularLocation>
</comment>
<organism evidence="8 9">
    <name type="scientific">Micrococcus terreus</name>
    <dbReference type="NCBI Taxonomy" id="574650"/>
    <lineage>
        <taxon>Bacteria</taxon>
        <taxon>Bacillati</taxon>
        <taxon>Actinomycetota</taxon>
        <taxon>Actinomycetes</taxon>
        <taxon>Micrococcales</taxon>
        <taxon>Micrococcaceae</taxon>
        <taxon>Micrococcus</taxon>
    </lineage>
</organism>
<feature type="transmembrane region" description="Helical" evidence="7">
    <location>
        <begin position="39"/>
        <end position="63"/>
    </location>
</feature>
<evidence type="ECO:0000313" key="9">
    <source>
        <dbReference type="Proteomes" id="UP000198881"/>
    </source>
</evidence>
<sequence length="497" mass="53452">MRSTTPSRSESAQHELDRESAYGTFPLLKEERTWSGWDFTWVNTALAIATWAFLVGGSTALMVGFQQGVAAMIIGNAIGLGFMVLASVVASQRYGSEQYTLLRGAFGVVGVGILVFTVILVTEMGWSSLLAIMAGRAASQVASTVTGVELDQYGPTVVIGALLAIGLSWFILSRGPVTIGKFNKWIAPGLAVITLIMFVFLVMNTSWGTLMDAPPLAPFDDETLNFMVAVEFNVGVGVSWYPVMGSLARMTVSRKAAVWPAYGGLLLATLIAQVVGMGAALTLGDSDPTLWMVPFGGPILGVAVLVFIAFANITSMSSIIYSTILAIRQSSGRLLARIPWKVLTASFFVLPAILSFFPQFMYEQFMVFVSVSGAFLTAVCGVAVADYFLLRRQRMDLRELHLAQHGQLYAYPGGINWAGILGLLAGATFYLWLYNPISLETQPLFSVITASFPAAVVAGVVYLLATALIHRGRVHRPEPRTRTSAAADPSISKENQA</sequence>
<feature type="transmembrane region" description="Helical" evidence="7">
    <location>
        <begin position="409"/>
        <end position="432"/>
    </location>
</feature>
<evidence type="ECO:0000256" key="3">
    <source>
        <dbReference type="ARBA" id="ARBA00022692"/>
    </source>
</evidence>
<dbReference type="GO" id="GO:0005886">
    <property type="term" value="C:plasma membrane"/>
    <property type="evidence" value="ECO:0007669"/>
    <property type="project" value="TreeGrafter"/>
</dbReference>
<comment type="similarity">
    <text evidence="2">Belongs to the purine-cytosine permease (2.A.39) family.</text>
</comment>
<dbReference type="STRING" id="574650.SAMN04487966_10926"/>
<feature type="transmembrane region" description="Helical" evidence="7">
    <location>
        <begin position="101"/>
        <end position="121"/>
    </location>
</feature>
<keyword evidence="4 7" id="KW-1133">Transmembrane helix</keyword>
<gene>
    <name evidence="8" type="ORF">SAMN04487966_10926</name>
</gene>
<evidence type="ECO:0000313" key="8">
    <source>
        <dbReference type="EMBL" id="SFV23936.1"/>
    </source>
</evidence>
<feature type="transmembrane region" description="Helical" evidence="7">
    <location>
        <begin position="69"/>
        <end position="89"/>
    </location>
</feature>
<name>A0A1I7MPT6_9MICC</name>
<feature type="transmembrane region" description="Helical" evidence="7">
    <location>
        <begin position="256"/>
        <end position="279"/>
    </location>
</feature>
<feature type="transmembrane region" description="Helical" evidence="7">
    <location>
        <begin position="342"/>
        <end position="361"/>
    </location>
</feature>
<reference evidence="8 9" key="1">
    <citation type="submission" date="2016-10" db="EMBL/GenBank/DDBJ databases">
        <authorList>
            <person name="de Groot N.N."/>
        </authorList>
    </citation>
    <scope>NUCLEOTIDE SEQUENCE [LARGE SCALE GENOMIC DNA]</scope>
    <source>
        <strain evidence="8 9">CGMCC 1.7054</strain>
    </source>
</reference>
<evidence type="ECO:0000256" key="5">
    <source>
        <dbReference type="ARBA" id="ARBA00023136"/>
    </source>
</evidence>
<evidence type="ECO:0000256" key="1">
    <source>
        <dbReference type="ARBA" id="ARBA00004141"/>
    </source>
</evidence>
<feature type="region of interest" description="Disordered" evidence="6">
    <location>
        <begin position="475"/>
        <end position="497"/>
    </location>
</feature>
<dbReference type="RefSeq" id="WP_177227927.1">
    <property type="nucleotide sequence ID" value="NZ_FPCG01000009.1"/>
</dbReference>
<dbReference type="InterPro" id="IPR030191">
    <property type="entry name" value="CodB"/>
</dbReference>
<dbReference type="AlphaFoldDB" id="A0A1I7MPT6"/>
<dbReference type="PANTHER" id="PTHR30569:SF0">
    <property type="entry name" value="CYTOSINE PERMEASE"/>
    <property type="match status" value="1"/>
</dbReference>
<dbReference type="PANTHER" id="PTHR30569">
    <property type="entry name" value="CYTOSINE TRANSPORTER CODB"/>
    <property type="match status" value="1"/>
</dbReference>
<feature type="transmembrane region" description="Helical" evidence="7">
    <location>
        <begin position="185"/>
        <end position="203"/>
    </location>
</feature>
<dbReference type="Proteomes" id="UP000198881">
    <property type="component" value="Unassembled WGS sequence"/>
</dbReference>
<feature type="transmembrane region" description="Helical" evidence="7">
    <location>
        <begin position="367"/>
        <end position="389"/>
    </location>
</feature>
<protein>
    <submittedName>
        <fullName evidence="8">Nucleobase:cation symporter-1, NCS1 family</fullName>
    </submittedName>
</protein>
<keyword evidence="9" id="KW-1185">Reference proteome</keyword>
<dbReference type="GO" id="GO:0015209">
    <property type="term" value="F:cytosine transmembrane transporter activity"/>
    <property type="evidence" value="ECO:0007669"/>
    <property type="project" value="InterPro"/>
</dbReference>
<dbReference type="Pfam" id="PF02133">
    <property type="entry name" value="Transp_cyt_pur"/>
    <property type="match status" value="1"/>
</dbReference>
<evidence type="ECO:0000256" key="4">
    <source>
        <dbReference type="ARBA" id="ARBA00022989"/>
    </source>
</evidence>
<keyword evidence="5 7" id="KW-0472">Membrane</keyword>
<evidence type="ECO:0000256" key="2">
    <source>
        <dbReference type="ARBA" id="ARBA00008974"/>
    </source>
</evidence>
<proteinExistence type="inferred from homology"/>
<evidence type="ECO:0000256" key="7">
    <source>
        <dbReference type="SAM" id="Phobius"/>
    </source>
</evidence>
<evidence type="ECO:0000256" key="6">
    <source>
        <dbReference type="SAM" id="MobiDB-lite"/>
    </source>
</evidence>
<feature type="transmembrane region" description="Helical" evidence="7">
    <location>
        <begin position="223"/>
        <end position="244"/>
    </location>
</feature>
<dbReference type="InterPro" id="IPR001248">
    <property type="entry name" value="Pur-cyt_permease"/>
</dbReference>
<dbReference type="EMBL" id="FPCG01000009">
    <property type="protein sequence ID" value="SFV23936.1"/>
    <property type="molecule type" value="Genomic_DNA"/>
</dbReference>